<dbReference type="STRING" id="604354.TSIB_0603"/>
<name>C6A223_THESM</name>
<evidence type="ECO:0000313" key="2">
    <source>
        <dbReference type="Proteomes" id="UP000009079"/>
    </source>
</evidence>
<accession>C6A223</accession>
<organism evidence="1 2">
    <name type="scientific">Thermococcus sibiricus (strain DSM 12597 / MM 739)</name>
    <dbReference type="NCBI Taxonomy" id="604354"/>
    <lineage>
        <taxon>Archaea</taxon>
        <taxon>Methanobacteriati</taxon>
        <taxon>Methanobacteriota</taxon>
        <taxon>Thermococci</taxon>
        <taxon>Thermococcales</taxon>
        <taxon>Thermococcaceae</taxon>
        <taxon>Thermococcus</taxon>
    </lineage>
</organism>
<reference evidence="1 2" key="1">
    <citation type="journal article" date="2009" name="Appl. Environ. Microbiol.">
        <title>Metabolic versatility and indigenous origin of the archaeon Thermococcus sibiricus, isolated from a siberian oil reservoir, as revealed by genome analysis.</title>
        <authorList>
            <person name="Mardanov A.V."/>
            <person name="Ravin N.V."/>
            <person name="Svetlitchnyi V.A."/>
            <person name="Beletsky A.V."/>
            <person name="Miroshnichenko M.L."/>
            <person name="Bonch-Osmolovskaya E.A."/>
            <person name="Skryabin K.G."/>
        </authorList>
    </citation>
    <scope>NUCLEOTIDE SEQUENCE [LARGE SCALE GENOMIC DNA]</scope>
    <source>
        <strain evidence="2">DSM 12597 / MM 739</strain>
    </source>
</reference>
<proteinExistence type="predicted"/>
<dbReference type="Gene3D" id="1.10.150.280">
    <property type="entry name" value="AF1531-like domain"/>
    <property type="match status" value="1"/>
</dbReference>
<dbReference type="Pfam" id="PF04919">
    <property type="entry name" value="DUF655"/>
    <property type="match status" value="1"/>
</dbReference>
<dbReference type="KEGG" id="tsi:TSIB_0603"/>
<dbReference type="AlphaFoldDB" id="C6A223"/>
<dbReference type="Gene3D" id="2.40.50.140">
    <property type="entry name" value="Nucleic acid-binding proteins"/>
    <property type="match status" value="1"/>
</dbReference>
<gene>
    <name evidence="1" type="ordered locus">TSIB_0603</name>
</gene>
<dbReference type="PANTHER" id="PTHR40734:SF1">
    <property type="entry name" value="DNA-BINDING PROTEIN"/>
    <property type="match status" value="1"/>
</dbReference>
<dbReference type="PANTHER" id="PTHR40734">
    <property type="entry name" value="TRNA-SPECIFIC ADENOSINE DEAMINASE-RELATED"/>
    <property type="match status" value="1"/>
</dbReference>
<evidence type="ECO:0000313" key="1">
    <source>
        <dbReference type="EMBL" id="ACS89668.1"/>
    </source>
</evidence>
<dbReference type="eggNOG" id="arCOG04130">
    <property type="taxonomic scope" value="Archaea"/>
</dbReference>
<protein>
    <submittedName>
        <fullName evidence="1">Predicted RNA-binding protein</fullName>
    </submittedName>
</protein>
<dbReference type="Proteomes" id="UP000009079">
    <property type="component" value="Chromosome"/>
</dbReference>
<dbReference type="EMBL" id="CP001463">
    <property type="protein sequence ID" value="ACS89668.1"/>
    <property type="molecule type" value="Genomic_DNA"/>
</dbReference>
<keyword evidence="2" id="KW-1185">Reference proteome</keyword>
<dbReference type="InterPro" id="IPR012340">
    <property type="entry name" value="NA-bd_OB-fold"/>
</dbReference>
<dbReference type="HOGENOM" id="CLU_076814_1_0_2"/>
<sequence length="213" mass="25351">MGGETMDYYHKRHSYASSVDKKRHNIEYEEYAYVLDYLPTGYLDLEHQNFREKRPIAQVVGEKAFTLLEVIPKTDLMLYERVFIGKGERDKVLMISKKLNYDNLTPTAKAELPYILEEIVKNNEERFVKFFNLAPPITNRLHSLELLPGIGKKHMWDILEERQREPFKSFDDLKHRVKGLADPVKMIAKRILDELENKDRYRLFVGSRRIFRE</sequence>
<dbReference type="InterPro" id="IPR007003">
    <property type="entry name" value="DUF655"/>
</dbReference>
<dbReference type="SUPFAM" id="SSF160975">
    <property type="entry name" value="AF1531-like"/>
    <property type="match status" value="1"/>
</dbReference>